<sequence length="359" mass="41585">MRKAYKYRLYPTKEQAEKIQFTLERCRLLYNRLLDERRFAYETDKTTLNYYDQANTLNERKKYIPALKQVHSQVLQDVAKRLDKAFQAFFRRVKAGETPGYPRFKSAGRYESFTYPQGGYAINGHQLALSKIGEVKIKLHRLPQGKIKTCTVIVKNGKYYASLSCDVEPNTLPESNATVGIDLGVKHLAITSDGDFYEHPKFLRESEWKLHRKQRSVSRKKKGSSRRRKAIRELARLHEHIANQRRDYAHKVSRKLVRGYGLIAFENLNVQGMVKNHHLAKSIVDASWNQLVQYTTYKAEEAGRRVVLVDPKNTSQLCSNCGEIVPKKLSERVHRCDHCGYVQDRDINAAQNILKRALA</sequence>
<dbReference type="AlphaFoldDB" id="A0A9X1VAE4"/>
<dbReference type="InterPro" id="IPR051399">
    <property type="entry name" value="RNA-guided_DNA_endo/Transpos"/>
</dbReference>
<dbReference type="NCBIfam" id="NF040570">
    <property type="entry name" value="guided_TnpB"/>
    <property type="match status" value="1"/>
</dbReference>
<organism evidence="11 12">
    <name type="scientific">Sulfoacidibacillus ferrooxidans</name>
    <dbReference type="NCBI Taxonomy" id="2005001"/>
    <lineage>
        <taxon>Bacteria</taxon>
        <taxon>Bacillati</taxon>
        <taxon>Bacillota</taxon>
        <taxon>Bacilli</taxon>
        <taxon>Bacillales</taxon>
        <taxon>Alicyclobacillaceae</taxon>
        <taxon>Sulfoacidibacillus</taxon>
    </lineage>
</organism>
<proteinExistence type="inferred from homology"/>
<feature type="domain" description="Transposase putative helix-turn-helix" evidence="10">
    <location>
        <begin position="1"/>
        <end position="45"/>
    </location>
</feature>
<evidence type="ECO:0000259" key="9">
    <source>
        <dbReference type="Pfam" id="PF07282"/>
    </source>
</evidence>
<keyword evidence="6" id="KW-0238">DNA-binding</keyword>
<dbReference type="RefSeq" id="WP_241716448.1">
    <property type="nucleotide sequence ID" value="NZ_JALBUF010000019.1"/>
</dbReference>
<evidence type="ECO:0000259" key="8">
    <source>
        <dbReference type="Pfam" id="PF01385"/>
    </source>
</evidence>
<dbReference type="EMBL" id="JALBUF010000019">
    <property type="protein sequence ID" value="MCI0184621.1"/>
    <property type="molecule type" value="Genomic_DNA"/>
</dbReference>
<dbReference type="Pfam" id="PF01385">
    <property type="entry name" value="OrfB_IS605"/>
    <property type="match status" value="1"/>
</dbReference>
<comment type="caution">
    <text evidence="11">The sequence shown here is derived from an EMBL/GenBank/DDBJ whole genome shotgun (WGS) entry which is preliminary data.</text>
</comment>
<evidence type="ECO:0000259" key="10">
    <source>
        <dbReference type="Pfam" id="PF12323"/>
    </source>
</evidence>
<dbReference type="InterPro" id="IPR010095">
    <property type="entry name" value="Cas12f1-like_TNB"/>
</dbReference>
<dbReference type="GO" id="GO:0006310">
    <property type="term" value="P:DNA recombination"/>
    <property type="evidence" value="ECO:0007669"/>
    <property type="project" value="UniProtKB-KW"/>
</dbReference>
<dbReference type="PANTHER" id="PTHR30405:SF11">
    <property type="entry name" value="RNA-GUIDED DNA ENDONUCLEASE RV2885C-RELATED"/>
    <property type="match status" value="1"/>
</dbReference>
<dbReference type="PANTHER" id="PTHR30405">
    <property type="entry name" value="TRANSPOSASE"/>
    <property type="match status" value="1"/>
</dbReference>
<evidence type="ECO:0000313" key="11">
    <source>
        <dbReference type="EMBL" id="MCI0184621.1"/>
    </source>
</evidence>
<dbReference type="GO" id="GO:0032196">
    <property type="term" value="P:transposition"/>
    <property type="evidence" value="ECO:0007669"/>
    <property type="project" value="UniProtKB-KW"/>
</dbReference>
<evidence type="ECO:0000256" key="6">
    <source>
        <dbReference type="ARBA" id="ARBA00023125"/>
    </source>
</evidence>
<dbReference type="NCBIfam" id="TIGR01766">
    <property type="entry name" value="IS200/IS605 family accessory protein TnpB-like domain"/>
    <property type="match status" value="1"/>
</dbReference>
<gene>
    <name evidence="11" type="ORF">MM817_02918</name>
</gene>
<evidence type="ECO:0000256" key="1">
    <source>
        <dbReference type="ARBA" id="ARBA00008761"/>
    </source>
</evidence>
<comment type="similarity">
    <text evidence="1">In the C-terminal section; belongs to the transposase 35 family.</text>
</comment>
<keyword evidence="4" id="KW-0479">Metal-binding</keyword>
<evidence type="ECO:0000313" key="12">
    <source>
        <dbReference type="Proteomes" id="UP001139263"/>
    </source>
</evidence>
<evidence type="ECO:0008006" key="13">
    <source>
        <dbReference type="Google" id="ProtNLM"/>
    </source>
</evidence>
<keyword evidence="3" id="KW-0815">Transposition</keyword>
<comment type="similarity">
    <text evidence="2">In the N-terminal section; belongs to the transposase 2 family.</text>
</comment>
<evidence type="ECO:0000256" key="7">
    <source>
        <dbReference type="ARBA" id="ARBA00023172"/>
    </source>
</evidence>
<dbReference type="Proteomes" id="UP001139263">
    <property type="component" value="Unassembled WGS sequence"/>
</dbReference>
<dbReference type="InterPro" id="IPR021027">
    <property type="entry name" value="Transposase_put_HTH"/>
</dbReference>
<reference evidence="11" key="1">
    <citation type="submission" date="2022-03" db="EMBL/GenBank/DDBJ databases">
        <title>Draft Genome Sequence of Firmicute Strain S0AB, a Heterotrophic Iron/Sulfur-Oxidizing Extreme Acidophile.</title>
        <authorList>
            <person name="Vergara E."/>
            <person name="Pakostova E."/>
            <person name="Johnson D.B."/>
            <person name="Holmes D.S."/>
        </authorList>
    </citation>
    <scope>NUCLEOTIDE SEQUENCE</scope>
    <source>
        <strain evidence="11">S0AB</strain>
    </source>
</reference>
<name>A0A9X1VAE4_9BACL</name>
<dbReference type="GO" id="GO:0046872">
    <property type="term" value="F:metal ion binding"/>
    <property type="evidence" value="ECO:0007669"/>
    <property type="project" value="UniProtKB-KW"/>
</dbReference>
<feature type="domain" description="Probable transposase IS891/IS1136/IS1341" evidence="8">
    <location>
        <begin position="164"/>
        <end position="276"/>
    </location>
</feature>
<keyword evidence="12" id="KW-1185">Reference proteome</keyword>
<feature type="domain" description="Cas12f1-like TNB" evidence="9">
    <location>
        <begin position="288"/>
        <end position="353"/>
    </location>
</feature>
<protein>
    <recommendedName>
        <fullName evidence="13">Transposase</fullName>
    </recommendedName>
</protein>
<evidence type="ECO:0000256" key="5">
    <source>
        <dbReference type="ARBA" id="ARBA00022833"/>
    </source>
</evidence>
<dbReference type="Pfam" id="PF12323">
    <property type="entry name" value="HTH_OrfB_IS605"/>
    <property type="match status" value="1"/>
</dbReference>
<dbReference type="GO" id="GO:0003677">
    <property type="term" value="F:DNA binding"/>
    <property type="evidence" value="ECO:0007669"/>
    <property type="project" value="UniProtKB-KW"/>
</dbReference>
<dbReference type="InterPro" id="IPR001959">
    <property type="entry name" value="Transposase"/>
</dbReference>
<accession>A0A9X1VAE4</accession>
<evidence type="ECO:0000256" key="2">
    <source>
        <dbReference type="ARBA" id="ARBA00011044"/>
    </source>
</evidence>
<evidence type="ECO:0000256" key="4">
    <source>
        <dbReference type="ARBA" id="ARBA00022723"/>
    </source>
</evidence>
<dbReference type="Pfam" id="PF07282">
    <property type="entry name" value="Cas12f1-like_TNB"/>
    <property type="match status" value="1"/>
</dbReference>
<evidence type="ECO:0000256" key="3">
    <source>
        <dbReference type="ARBA" id="ARBA00022578"/>
    </source>
</evidence>
<keyword evidence="7" id="KW-0233">DNA recombination</keyword>
<keyword evidence="5" id="KW-0862">Zinc</keyword>